<comment type="caution">
    <text evidence="1">The sequence shown here is derived from an EMBL/GenBank/DDBJ whole genome shotgun (WGS) entry which is preliminary data.</text>
</comment>
<reference evidence="1 2" key="1">
    <citation type="submission" date="2017-07" db="EMBL/GenBank/DDBJ databases">
        <title>Draft genome of Ochrobactrum lupini type strain LUP21.</title>
        <authorList>
            <person name="Krzyzanowska D.M."/>
            <person name="Jafra S."/>
        </authorList>
    </citation>
    <scope>NUCLEOTIDE SEQUENCE [LARGE SCALE GENOMIC DNA]</scope>
    <source>
        <strain evidence="1 2">LUP21</strain>
    </source>
</reference>
<proteinExistence type="predicted"/>
<dbReference type="AlphaFoldDB" id="A0A256GX59"/>
<protein>
    <submittedName>
        <fullName evidence="1">Uncharacterized protein</fullName>
    </submittedName>
</protein>
<gene>
    <name evidence="1" type="ORF">CES86_0848</name>
</gene>
<dbReference type="EMBL" id="NNRN01000037">
    <property type="protein sequence ID" value="OYR31804.1"/>
    <property type="molecule type" value="Genomic_DNA"/>
</dbReference>
<evidence type="ECO:0000313" key="1">
    <source>
        <dbReference type="EMBL" id="OYR31804.1"/>
    </source>
</evidence>
<name>A0A256GX59_9HYPH</name>
<evidence type="ECO:0000313" key="2">
    <source>
        <dbReference type="Proteomes" id="UP000216363"/>
    </source>
</evidence>
<dbReference type="Proteomes" id="UP000216363">
    <property type="component" value="Unassembled WGS sequence"/>
</dbReference>
<accession>A0A256GX59</accession>
<sequence>MFLYSSRYLLKLGFPARKPDNAQGALHSIDWMAKPRRFK</sequence>
<organism evidence="1 2">
    <name type="scientific">Brucella lupini</name>
    <dbReference type="NCBI Taxonomy" id="255457"/>
    <lineage>
        <taxon>Bacteria</taxon>
        <taxon>Pseudomonadati</taxon>
        <taxon>Pseudomonadota</taxon>
        <taxon>Alphaproteobacteria</taxon>
        <taxon>Hyphomicrobiales</taxon>
        <taxon>Brucellaceae</taxon>
        <taxon>Brucella/Ochrobactrum group</taxon>
        <taxon>Brucella</taxon>
    </lineage>
</organism>